<dbReference type="SUPFAM" id="SSF53850">
    <property type="entry name" value="Periplasmic binding protein-like II"/>
    <property type="match status" value="1"/>
</dbReference>
<dbReference type="InterPro" id="IPR027024">
    <property type="entry name" value="UCP027386_ABC_sbc_TM0202"/>
</dbReference>
<dbReference type="PIRSF" id="PIRSF027386">
    <property type="entry name" value="UCP027386_ABC_sbc_TM0202"/>
    <property type="match status" value="1"/>
</dbReference>
<sequence length="338" mass="37245">MNAPTHFRRRRQLIGAASALLAMPLMPARAVAAASRKTLVLAGPQASVSFPFLHMIDSGALADVADKVEFRVWSNPDQLRALAIEGTADFIAAPSNVAANLYNRGVPVKLLNISVWGMLWLVSRNPDFKTLADFKGQEIAMPFRADMPDILFSLLSQGQGLDPAKDFRLRYVASPMDAMQLLITRRVDHALLAEPAVSMALRKTQSFPVSIIAPDLYRSVSLQDEWGRVLQREPRIPQAGIVALGQARQDAELLDKVQQAYAASQRWCYENPDDCGKLAASHIEMFIPEAVADAMRVSIPHYATASEARPELEYFYQALLDRQPGLVGGKLPDDGFYA</sequence>
<accession>A0A4R3URM0</accession>
<proteinExistence type="predicted"/>
<organism evidence="2 3">
    <name type="scientific">Paracandidimonas soli</name>
    <dbReference type="NCBI Taxonomy" id="1917182"/>
    <lineage>
        <taxon>Bacteria</taxon>
        <taxon>Pseudomonadati</taxon>
        <taxon>Pseudomonadota</taxon>
        <taxon>Betaproteobacteria</taxon>
        <taxon>Burkholderiales</taxon>
        <taxon>Alcaligenaceae</taxon>
        <taxon>Paracandidimonas</taxon>
    </lineage>
</organism>
<feature type="chain" id="PRO_5020869011" evidence="1">
    <location>
        <begin position="33"/>
        <end position="338"/>
    </location>
</feature>
<feature type="signal peptide" evidence="1">
    <location>
        <begin position="1"/>
        <end position="32"/>
    </location>
</feature>
<evidence type="ECO:0000313" key="2">
    <source>
        <dbReference type="EMBL" id="TCU94575.1"/>
    </source>
</evidence>
<dbReference type="OrthoDB" id="9814375at2"/>
<keyword evidence="1" id="KW-0732">Signal</keyword>
<name>A0A4R3URM0_9BURK</name>
<dbReference type="AlphaFoldDB" id="A0A4R3URM0"/>
<protein>
    <submittedName>
        <fullName evidence="2">NitT/TauT family transport system substrate-binding protein</fullName>
    </submittedName>
</protein>
<dbReference type="RefSeq" id="WP_132477863.1">
    <property type="nucleotide sequence ID" value="NZ_JBHRVM010000001.1"/>
</dbReference>
<dbReference type="EMBL" id="SMBX01000009">
    <property type="protein sequence ID" value="TCU94575.1"/>
    <property type="molecule type" value="Genomic_DNA"/>
</dbReference>
<dbReference type="Gene3D" id="3.40.190.10">
    <property type="entry name" value="Periplasmic binding protein-like II"/>
    <property type="match status" value="2"/>
</dbReference>
<keyword evidence="3" id="KW-1185">Reference proteome</keyword>
<dbReference type="PANTHER" id="PTHR30024">
    <property type="entry name" value="ALIPHATIC SULFONATES-BINDING PROTEIN-RELATED"/>
    <property type="match status" value="1"/>
</dbReference>
<dbReference type="PANTHER" id="PTHR30024:SF46">
    <property type="entry name" value="ABC TRANSPORTER, SUBSTRATE-BINDING LIPOPROTEIN"/>
    <property type="match status" value="1"/>
</dbReference>
<evidence type="ECO:0000256" key="1">
    <source>
        <dbReference type="SAM" id="SignalP"/>
    </source>
</evidence>
<evidence type="ECO:0000313" key="3">
    <source>
        <dbReference type="Proteomes" id="UP000294692"/>
    </source>
</evidence>
<dbReference type="Pfam" id="PF12974">
    <property type="entry name" value="Phosphonate-bd"/>
    <property type="match status" value="1"/>
</dbReference>
<gene>
    <name evidence="2" type="ORF">EV686_109133</name>
</gene>
<comment type="caution">
    <text evidence="2">The sequence shown here is derived from an EMBL/GenBank/DDBJ whole genome shotgun (WGS) entry which is preliminary data.</text>
</comment>
<reference evidence="2 3" key="1">
    <citation type="submission" date="2019-03" db="EMBL/GenBank/DDBJ databases">
        <title>Genomic Encyclopedia of Type Strains, Phase IV (KMG-IV): sequencing the most valuable type-strain genomes for metagenomic binning, comparative biology and taxonomic classification.</title>
        <authorList>
            <person name="Goeker M."/>
        </authorList>
    </citation>
    <scope>NUCLEOTIDE SEQUENCE [LARGE SCALE GENOMIC DNA]</scope>
    <source>
        <strain evidence="2 3">DSM 100048</strain>
    </source>
</reference>
<dbReference type="Proteomes" id="UP000294692">
    <property type="component" value="Unassembled WGS sequence"/>
</dbReference>